<dbReference type="EMBL" id="CM037628">
    <property type="protein sequence ID" value="KAH7996336.1"/>
    <property type="molecule type" value="Genomic_DNA"/>
</dbReference>
<accession>A0ACB8EUA2</accession>
<gene>
    <name evidence="1" type="ORF">K3G42_004542</name>
</gene>
<sequence length="139" mass="15515">MRPAIPMVMRVAMALWYLASANSYREVAQQFGVGLATVADSVLEFSMAVEVHLYSRLVCCQRPMDQAEEVTILLCTIRDRGHALLLMVSMGLPNKRAYRAVARALQQAGFHRNEVQACTKWKALKRDFFAAMEASGGHP</sequence>
<evidence type="ECO:0000313" key="1">
    <source>
        <dbReference type="EMBL" id="KAH7996336.1"/>
    </source>
</evidence>
<comment type="caution">
    <text evidence="1">The sequence shown here is derived from an EMBL/GenBank/DDBJ whole genome shotgun (WGS) entry which is preliminary data.</text>
</comment>
<organism evidence="1 2">
    <name type="scientific">Sphaerodactylus townsendi</name>
    <dbReference type="NCBI Taxonomy" id="933632"/>
    <lineage>
        <taxon>Eukaryota</taxon>
        <taxon>Metazoa</taxon>
        <taxon>Chordata</taxon>
        <taxon>Craniata</taxon>
        <taxon>Vertebrata</taxon>
        <taxon>Euteleostomi</taxon>
        <taxon>Lepidosauria</taxon>
        <taxon>Squamata</taxon>
        <taxon>Bifurcata</taxon>
        <taxon>Gekkota</taxon>
        <taxon>Sphaerodactylidae</taxon>
        <taxon>Sphaerodactylus</taxon>
    </lineage>
</organism>
<evidence type="ECO:0000313" key="2">
    <source>
        <dbReference type="Proteomes" id="UP000827872"/>
    </source>
</evidence>
<protein>
    <submittedName>
        <fullName evidence="1">Uncharacterized protein</fullName>
    </submittedName>
</protein>
<keyword evidence="2" id="KW-1185">Reference proteome</keyword>
<proteinExistence type="predicted"/>
<reference evidence="1" key="1">
    <citation type="submission" date="2021-08" db="EMBL/GenBank/DDBJ databases">
        <title>The first chromosome-level gecko genome reveals the dynamic sex chromosomes of Neotropical dwarf geckos (Sphaerodactylidae: Sphaerodactylus).</title>
        <authorList>
            <person name="Pinto B.J."/>
            <person name="Keating S.E."/>
            <person name="Gamble T."/>
        </authorList>
    </citation>
    <scope>NUCLEOTIDE SEQUENCE</scope>
    <source>
        <strain evidence="1">TG3544</strain>
    </source>
</reference>
<name>A0ACB8EUA2_9SAUR</name>
<dbReference type="Proteomes" id="UP000827872">
    <property type="component" value="Linkage Group LG15"/>
</dbReference>